<keyword evidence="2" id="KW-1185">Reference proteome</keyword>
<sequence>MPDSTHTALLQCVIFGAPAMLRGRMHSLHSMPPSSSLLDRTLSAIARRYRLPEFQIDSSQIQELSPETALALIIEQARIEKTRDSTAVAALQQRFIDSLARLIASAMHPRTGDAVFQATLLRYREPTVSEYASLSSQAERDRRSIHAAVNSMAHPERHQRMPPGEQREWLGRLYEAAAASSWAQAEDIARRLLDLADADIETSVKRRTQQLLDSGALARLQRLQALEDDELVRRYRSLWDRHGPRSGSAAAAAQGVASKHRGAEVEALATRALEAFAERLGKEEAHTSYRVVTSMRVPASIPSSHEHAKTEWDVVLLRHAGTSGDTATWDIRLLVEAKASVDAASTDLPRLLRGLRLLAHADANANYAFETQQGAVHVRGASLTALPTEGDRLANTVLYCCDAPADSSPRLLNAASRMQLLSAPESVAYASMLTDNPHADACTLEPVWHALLESPRWRVILDQYAILRQARDLMVHTDDLLAAMRS</sequence>
<organism evidence="1 2">
    <name type="scientific">Caballeronia concitans</name>
    <dbReference type="NCBI Taxonomy" id="1777133"/>
    <lineage>
        <taxon>Bacteria</taxon>
        <taxon>Pseudomonadati</taxon>
        <taxon>Pseudomonadota</taxon>
        <taxon>Betaproteobacteria</taxon>
        <taxon>Burkholderiales</taxon>
        <taxon>Burkholderiaceae</taxon>
        <taxon>Caballeronia</taxon>
    </lineage>
</organism>
<evidence type="ECO:0000313" key="2">
    <source>
        <dbReference type="Proteomes" id="UP000198263"/>
    </source>
</evidence>
<dbReference type="AlphaFoldDB" id="A0A658QTG6"/>
<proteinExistence type="predicted"/>
<comment type="caution">
    <text evidence="1">The sequence shown here is derived from an EMBL/GenBank/DDBJ whole genome shotgun (WGS) entry which is preliminary data.</text>
</comment>
<gene>
    <name evidence="1" type="ORF">AWB72_01257</name>
</gene>
<dbReference type="Proteomes" id="UP000198263">
    <property type="component" value="Unassembled WGS sequence"/>
</dbReference>
<evidence type="ECO:0000313" key="1">
    <source>
        <dbReference type="EMBL" id="SAL19818.1"/>
    </source>
</evidence>
<evidence type="ECO:0008006" key="3">
    <source>
        <dbReference type="Google" id="ProtNLM"/>
    </source>
</evidence>
<protein>
    <recommendedName>
        <fullName evidence="3">3-deoxy-D-arabino-heptulosonate 7-phosphate synthase</fullName>
    </recommendedName>
</protein>
<accession>A0A658QTG6</accession>
<reference evidence="1 2" key="1">
    <citation type="submission" date="2016-01" db="EMBL/GenBank/DDBJ databases">
        <authorList>
            <person name="Peeters C."/>
        </authorList>
    </citation>
    <scope>NUCLEOTIDE SEQUENCE [LARGE SCALE GENOMIC DNA]</scope>
    <source>
        <strain evidence="1">LMG 29315</strain>
    </source>
</reference>
<dbReference type="EMBL" id="FCNV02000002">
    <property type="protein sequence ID" value="SAL19818.1"/>
    <property type="molecule type" value="Genomic_DNA"/>
</dbReference>
<name>A0A658QTG6_9BURK</name>